<comment type="pathway">
    <text evidence="1 10">Protein modification; protein glycosylation.</text>
</comment>
<keyword evidence="4 10" id="KW-0812">Transmembrane</keyword>
<dbReference type="GO" id="GO:0102704">
    <property type="term" value="F:GDP-Man:Man(2)GlcNAc(2)-PP-Dol alpha-1,6-mannosyltransferase activity"/>
    <property type="evidence" value="ECO:0007669"/>
    <property type="project" value="UniProtKB-UniRule"/>
</dbReference>
<dbReference type="SUPFAM" id="SSF53756">
    <property type="entry name" value="UDP-Glycosyltransferase/glycogen phosphorylase"/>
    <property type="match status" value="1"/>
</dbReference>
<evidence type="ECO:0000256" key="7">
    <source>
        <dbReference type="ARBA" id="ARBA00023136"/>
    </source>
</evidence>
<accession>A0A7S0NM27</accession>
<dbReference type="GO" id="GO:0005789">
    <property type="term" value="C:endoplasmic reticulum membrane"/>
    <property type="evidence" value="ECO:0007669"/>
    <property type="project" value="UniProtKB-SubCell"/>
</dbReference>
<protein>
    <recommendedName>
        <fullName evidence="10">Alpha-1,3/1,6-mannosyltransferase ALG2</fullName>
        <ecNumber evidence="10">2.4.1.132</ecNumber>
        <ecNumber evidence="10">2.4.1.257</ecNumber>
    </recommendedName>
    <alternativeName>
        <fullName evidence="10">GDP-Man:Man(1)GlcNAc(2)-PP-Dol alpha-1,3-mannosyltransferase</fullName>
    </alternativeName>
</protein>
<gene>
    <name evidence="13" type="ORF">MCOM1403_LOCUS8326</name>
</gene>
<evidence type="ECO:0000259" key="11">
    <source>
        <dbReference type="Pfam" id="PF00534"/>
    </source>
</evidence>
<evidence type="ECO:0000259" key="12">
    <source>
        <dbReference type="Pfam" id="PF13439"/>
    </source>
</evidence>
<dbReference type="Pfam" id="PF00534">
    <property type="entry name" value="Glycos_transf_1"/>
    <property type="match status" value="1"/>
</dbReference>
<keyword evidence="2 10" id="KW-0328">Glycosyltransferase</keyword>
<evidence type="ECO:0000256" key="2">
    <source>
        <dbReference type="ARBA" id="ARBA00022676"/>
    </source>
</evidence>
<dbReference type="Pfam" id="PF13439">
    <property type="entry name" value="Glyco_transf_4"/>
    <property type="match status" value="1"/>
</dbReference>
<comment type="function">
    <text evidence="10">Mannosylates Man(2)GlcNAc(2)-dolichol diphosphate and Man(1)GlcNAc(2)-dolichol diphosphate to form Man(3)GlcNAc(2)-dolichol diphosphate.</text>
</comment>
<feature type="domain" description="Glycosyl transferase family 1" evidence="11">
    <location>
        <begin position="222"/>
        <end position="388"/>
    </location>
</feature>
<feature type="transmembrane region" description="Helical" evidence="10">
    <location>
        <begin position="426"/>
        <end position="446"/>
    </location>
</feature>
<name>A0A7S0NM27_MICPS</name>
<sequence length="450" mass="50850">MSIESPLQVLPCYKVAILHPDLGIGGAERLILDAALELGELGCRVVLYTGYHNATRCFEETLDRGRRRVSWIKVHGAWMPRQISGHFHAPFAYARALWTAAALLLLERDIDAIIVDQVSAPLVLLRLFSSIKIVFYCHYPDMLLAKRDSWSRRLYRSPLDLLEQLTTGMAHKILVNSEYTRKTFARTFKPLYRIGLHPAILYPAVGRQSTPSLEKRTTSNRSAMPSKSFLSINRFERKKNLSLALQAFALFRTTNDSDAKKASRLILAGGFDERIRENVEHLKELKREACTLGIQAEVSFLPCVSAEQKTKLLAECLCVLYTPENEHFGIVPLEAMAAGRPVLACKSGGPVESIIDRITGFTCDPCPKAFASVMEELFQNPEVATRMGLVGQQHVKSKFSRKTFGRQLHFHVNELCDGTRENEHSWSALNAMLFGIIFYIAVLFFMRLRF</sequence>
<evidence type="ECO:0000256" key="1">
    <source>
        <dbReference type="ARBA" id="ARBA00004922"/>
    </source>
</evidence>
<dbReference type="InterPro" id="IPR027054">
    <property type="entry name" value="ALG2"/>
</dbReference>
<organism evidence="13">
    <name type="scientific">Micromonas pusilla</name>
    <name type="common">Picoplanktonic green alga</name>
    <name type="synonym">Chromulina pusilla</name>
    <dbReference type="NCBI Taxonomy" id="38833"/>
    <lineage>
        <taxon>Eukaryota</taxon>
        <taxon>Viridiplantae</taxon>
        <taxon>Chlorophyta</taxon>
        <taxon>Mamiellophyceae</taxon>
        <taxon>Mamiellales</taxon>
        <taxon>Mamiellaceae</taxon>
        <taxon>Micromonas</taxon>
    </lineage>
</organism>
<evidence type="ECO:0000256" key="5">
    <source>
        <dbReference type="ARBA" id="ARBA00022824"/>
    </source>
</evidence>
<dbReference type="Gene3D" id="3.40.50.2000">
    <property type="entry name" value="Glycogen Phosphorylase B"/>
    <property type="match status" value="2"/>
</dbReference>
<evidence type="ECO:0000256" key="10">
    <source>
        <dbReference type="RuleBase" id="RU367136"/>
    </source>
</evidence>
<keyword evidence="3 10" id="KW-0808">Transferase</keyword>
<dbReference type="UniPathway" id="UPA00378"/>
<evidence type="ECO:0000256" key="4">
    <source>
        <dbReference type="ARBA" id="ARBA00022692"/>
    </source>
</evidence>
<reference evidence="13" key="1">
    <citation type="submission" date="2021-01" db="EMBL/GenBank/DDBJ databases">
        <authorList>
            <person name="Corre E."/>
            <person name="Pelletier E."/>
            <person name="Niang G."/>
            <person name="Scheremetjew M."/>
            <person name="Finn R."/>
            <person name="Kale V."/>
            <person name="Holt S."/>
            <person name="Cochrane G."/>
            <person name="Meng A."/>
            <person name="Brown T."/>
            <person name="Cohen L."/>
        </authorList>
    </citation>
    <scope>NUCLEOTIDE SEQUENCE</scope>
    <source>
        <strain evidence="13">CCMP1723</strain>
    </source>
</reference>
<comment type="similarity">
    <text evidence="10">Belongs to the glycosyltransferase group 1 family.</text>
</comment>
<comment type="catalytic activity">
    <reaction evidence="9 10">
        <text>an alpha-D-Man-(1-&gt;3)-beta-D-Man-(1-&gt;4)-beta-D-GlcNAc-(1-&gt;4)-alpha-D-GlcNAc-diphospho-di-trans,poly-cis-dolichol + GDP-alpha-D-mannose = an alpha-D-Man-(1-&gt;3)-[alpha-D-Man-(1-&gt;6)]-beta-D-Man-(1-&gt;4)-beta-D-GlcNAc-(1-&gt;4)-alpha-D-GlcNAc-diphospho-di-trans,poly-cis-dolichol + GDP + H(+)</text>
        <dbReference type="Rhea" id="RHEA:29519"/>
        <dbReference type="Rhea" id="RHEA-COMP:19513"/>
        <dbReference type="Rhea" id="RHEA-COMP:19515"/>
        <dbReference type="ChEBI" id="CHEBI:15378"/>
        <dbReference type="ChEBI" id="CHEBI:57527"/>
        <dbReference type="ChEBI" id="CHEBI:58189"/>
        <dbReference type="ChEBI" id="CHEBI:132510"/>
        <dbReference type="ChEBI" id="CHEBI:132511"/>
        <dbReference type="EC" id="2.4.1.257"/>
    </reaction>
    <physiologicalReaction direction="left-to-right" evidence="9 10">
        <dbReference type="Rhea" id="RHEA:29520"/>
    </physiologicalReaction>
</comment>
<keyword evidence="5" id="KW-0256">Endoplasmic reticulum</keyword>
<keyword evidence="7 10" id="KW-0472">Membrane</keyword>
<evidence type="ECO:0000313" key="13">
    <source>
        <dbReference type="EMBL" id="CAD8520900.1"/>
    </source>
</evidence>
<evidence type="ECO:0000256" key="9">
    <source>
        <dbReference type="ARBA" id="ARBA00045104"/>
    </source>
</evidence>
<dbReference type="GO" id="GO:0004378">
    <property type="term" value="F:GDP-Man:Man(1)GlcNAc(2)-PP-Dol alpha-1,3-mannosyltransferase activity"/>
    <property type="evidence" value="ECO:0007669"/>
    <property type="project" value="UniProtKB-UniRule"/>
</dbReference>
<dbReference type="EC" id="2.4.1.257" evidence="10"/>
<feature type="domain" description="Glycosyltransferase subfamily 4-like N-terminal" evidence="12">
    <location>
        <begin position="24"/>
        <end position="188"/>
    </location>
</feature>
<dbReference type="AlphaFoldDB" id="A0A7S0NM27"/>
<dbReference type="PANTHER" id="PTHR45918:SF1">
    <property type="entry name" value="ALPHA-1,3_1,6-MANNOSYLTRANSFERASE ALG2"/>
    <property type="match status" value="1"/>
</dbReference>
<comment type="subcellular location">
    <subcellularLocation>
        <location evidence="10">Endoplasmic reticulum membrane</location>
        <topology evidence="10">Single-pass membrane protein</topology>
    </subcellularLocation>
</comment>
<dbReference type="InterPro" id="IPR001296">
    <property type="entry name" value="Glyco_trans_1"/>
</dbReference>
<evidence type="ECO:0000256" key="8">
    <source>
        <dbReference type="ARBA" id="ARBA00045103"/>
    </source>
</evidence>
<evidence type="ECO:0000256" key="3">
    <source>
        <dbReference type="ARBA" id="ARBA00022679"/>
    </source>
</evidence>
<dbReference type="EMBL" id="HBEQ01010347">
    <property type="protein sequence ID" value="CAD8520900.1"/>
    <property type="molecule type" value="Transcribed_RNA"/>
</dbReference>
<dbReference type="EC" id="2.4.1.132" evidence="10"/>
<dbReference type="InterPro" id="IPR028098">
    <property type="entry name" value="Glyco_trans_4-like_N"/>
</dbReference>
<evidence type="ECO:0000256" key="6">
    <source>
        <dbReference type="ARBA" id="ARBA00022989"/>
    </source>
</evidence>
<comment type="catalytic activity">
    <reaction evidence="8 10">
        <text>a beta-D-Man-(1-&gt;4)-beta-D-GlcNAc-(1-&gt;4)-alpha-D-GlcNAc-diphospho-di-trans,poly-cis-dolichol + GDP-alpha-D-mannose = an alpha-D-Man-(1-&gt;3)-beta-D-Man-(1-&gt;4)-beta-D-GlcNAc-(1-&gt;4)-alpha-D-GlcNAc-diphospho-di-trans,poly-cis-dolichol + GDP + H(+)</text>
        <dbReference type="Rhea" id="RHEA:29515"/>
        <dbReference type="Rhea" id="RHEA-COMP:19511"/>
        <dbReference type="Rhea" id="RHEA-COMP:19513"/>
        <dbReference type="ChEBI" id="CHEBI:15378"/>
        <dbReference type="ChEBI" id="CHEBI:57527"/>
        <dbReference type="ChEBI" id="CHEBI:58189"/>
        <dbReference type="ChEBI" id="CHEBI:58472"/>
        <dbReference type="ChEBI" id="CHEBI:132510"/>
        <dbReference type="EC" id="2.4.1.132"/>
    </reaction>
    <physiologicalReaction direction="left-to-right" evidence="8 10">
        <dbReference type="Rhea" id="RHEA:29516"/>
    </physiologicalReaction>
</comment>
<proteinExistence type="inferred from homology"/>
<dbReference type="PANTHER" id="PTHR45918">
    <property type="entry name" value="ALPHA-1,3/1,6-MANNOSYLTRANSFERASE ALG2"/>
    <property type="match status" value="1"/>
</dbReference>
<keyword evidence="6 10" id="KW-1133">Transmembrane helix</keyword>